<keyword evidence="3" id="KW-1185">Reference proteome</keyword>
<name>A0A1J1HJ32_9DIPT</name>
<organism evidence="2 3">
    <name type="scientific">Clunio marinus</name>
    <dbReference type="NCBI Taxonomy" id="568069"/>
    <lineage>
        <taxon>Eukaryota</taxon>
        <taxon>Metazoa</taxon>
        <taxon>Ecdysozoa</taxon>
        <taxon>Arthropoda</taxon>
        <taxon>Hexapoda</taxon>
        <taxon>Insecta</taxon>
        <taxon>Pterygota</taxon>
        <taxon>Neoptera</taxon>
        <taxon>Endopterygota</taxon>
        <taxon>Diptera</taxon>
        <taxon>Nematocera</taxon>
        <taxon>Chironomoidea</taxon>
        <taxon>Chironomidae</taxon>
        <taxon>Clunio</taxon>
    </lineage>
</organism>
<dbReference type="EMBL" id="CVRI01000006">
    <property type="protein sequence ID" value="CRK87931.1"/>
    <property type="molecule type" value="Genomic_DNA"/>
</dbReference>
<gene>
    <name evidence="2" type="ORF">CLUMA_CG001717</name>
</gene>
<protein>
    <submittedName>
        <fullName evidence="2">CLUMA_CG001717, isoform A</fullName>
    </submittedName>
</protein>
<keyword evidence="1" id="KW-0732">Signal</keyword>
<reference evidence="2 3" key="1">
    <citation type="submission" date="2015-04" db="EMBL/GenBank/DDBJ databases">
        <authorList>
            <person name="Syromyatnikov M.Y."/>
            <person name="Popov V.N."/>
        </authorList>
    </citation>
    <scope>NUCLEOTIDE SEQUENCE [LARGE SCALE GENOMIC DNA]</scope>
</reference>
<proteinExistence type="predicted"/>
<feature type="signal peptide" evidence="1">
    <location>
        <begin position="1"/>
        <end position="17"/>
    </location>
</feature>
<accession>A0A1J1HJ32</accession>
<feature type="chain" id="PRO_5013312122" evidence="1">
    <location>
        <begin position="18"/>
        <end position="58"/>
    </location>
</feature>
<dbReference type="AlphaFoldDB" id="A0A1J1HJ32"/>
<evidence type="ECO:0000313" key="3">
    <source>
        <dbReference type="Proteomes" id="UP000183832"/>
    </source>
</evidence>
<evidence type="ECO:0000256" key="1">
    <source>
        <dbReference type="SAM" id="SignalP"/>
    </source>
</evidence>
<feature type="non-terminal residue" evidence="2">
    <location>
        <position position="58"/>
    </location>
</feature>
<dbReference type="OrthoDB" id="7482953at2759"/>
<evidence type="ECO:0000313" key="2">
    <source>
        <dbReference type="EMBL" id="CRK87931.1"/>
    </source>
</evidence>
<sequence length="58" mass="6393">MLKSTVILGAIILVVQAQLDMDSDKMNFEDNIAQESQSDEQRIFANAITAKPLLNDGK</sequence>
<dbReference type="Proteomes" id="UP000183832">
    <property type="component" value="Unassembled WGS sequence"/>
</dbReference>